<organism evidence="2 3">
    <name type="scientific">Brassica carinata</name>
    <name type="common">Ethiopian mustard</name>
    <name type="synonym">Abyssinian cabbage</name>
    <dbReference type="NCBI Taxonomy" id="52824"/>
    <lineage>
        <taxon>Eukaryota</taxon>
        <taxon>Viridiplantae</taxon>
        <taxon>Streptophyta</taxon>
        <taxon>Embryophyta</taxon>
        <taxon>Tracheophyta</taxon>
        <taxon>Spermatophyta</taxon>
        <taxon>Magnoliopsida</taxon>
        <taxon>eudicotyledons</taxon>
        <taxon>Gunneridae</taxon>
        <taxon>Pentapetalae</taxon>
        <taxon>rosids</taxon>
        <taxon>malvids</taxon>
        <taxon>Brassicales</taxon>
        <taxon>Brassicaceae</taxon>
        <taxon>Brassiceae</taxon>
        <taxon>Brassica</taxon>
    </lineage>
</organism>
<feature type="region of interest" description="Disordered" evidence="1">
    <location>
        <begin position="1"/>
        <end position="47"/>
    </location>
</feature>
<comment type="caution">
    <text evidence="2">The sequence shown here is derived from an EMBL/GenBank/DDBJ whole genome shotgun (WGS) entry which is preliminary data.</text>
</comment>
<feature type="compositionally biased region" description="Acidic residues" evidence="1">
    <location>
        <begin position="1"/>
        <end position="18"/>
    </location>
</feature>
<dbReference type="OrthoDB" id="60033at2759"/>
<accession>A0A8X7PMQ9</accession>
<gene>
    <name evidence="2" type="ORF">Bca52824_083689</name>
</gene>
<name>A0A8X7PMQ9_BRACI</name>
<dbReference type="EMBL" id="JAAMPC010000016">
    <property type="protein sequence ID" value="KAG2253553.1"/>
    <property type="molecule type" value="Genomic_DNA"/>
</dbReference>
<reference evidence="2 3" key="1">
    <citation type="submission" date="2020-02" db="EMBL/GenBank/DDBJ databases">
        <authorList>
            <person name="Ma Q."/>
            <person name="Huang Y."/>
            <person name="Song X."/>
            <person name="Pei D."/>
        </authorList>
    </citation>
    <scope>NUCLEOTIDE SEQUENCE [LARGE SCALE GENOMIC DNA]</scope>
    <source>
        <strain evidence="2">Sxm20200214</strain>
        <tissue evidence="2">Leaf</tissue>
    </source>
</reference>
<sequence length="113" mass="12698">MTLVDEEDELEEDLDEDDLGKNVQSSSENQSKTTTADEKPEKSGLWKEVDILKGDKKALGRSWSKSGSTRRAQTLRCCTWKTEFKGWKRVSKRCFRFGDGYAESESVGSVAPA</sequence>
<evidence type="ECO:0000313" key="2">
    <source>
        <dbReference type="EMBL" id="KAG2253553.1"/>
    </source>
</evidence>
<evidence type="ECO:0000313" key="3">
    <source>
        <dbReference type="Proteomes" id="UP000886595"/>
    </source>
</evidence>
<protein>
    <submittedName>
        <fullName evidence="2">Uncharacterized protein</fullName>
    </submittedName>
</protein>
<feature type="compositionally biased region" description="Polar residues" evidence="1">
    <location>
        <begin position="22"/>
        <end position="34"/>
    </location>
</feature>
<proteinExistence type="predicted"/>
<dbReference type="AlphaFoldDB" id="A0A8X7PMQ9"/>
<dbReference type="Proteomes" id="UP000886595">
    <property type="component" value="Unassembled WGS sequence"/>
</dbReference>
<feature type="compositionally biased region" description="Basic and acidic residues" evidence="1">
    <location>
        <begin position="35"/>
        <end position="47"/>
    </location>
</feature>
<keyword evidence="3" id="KW-1185">Reference proteome</keyword>
<evidence type="ECO:0000256" key="1">
    <source>
        <dbReference type="SAM" id="MobiDB-lite"/>
    </source>
</evidence>